<dbReference type="BioCyc" id="MAER449447:MAE_RS17765-MONOMER"/>
<keyword evidence="2" id="KW-0732">Signal</keyword>
<evidence type="ECO:0000313" key="3">
    <source>
        <dbReference type="EMBL" id="BAG03925.1"/>
    </source>
</evidence>
<evidence type="ECO:0008006" key="5">
    <source>
        <dbReference type="Google" id="ProtNLM"/>
    </source>
</evidence>
<evidence type="ECO:0000256" key="2">
    <source>
        <dbReference type="SAM" id="SignalP"/>
    </source>
</evidence>
<dbReference type="InterPro" id="IPR010328">
    <property type="entry name" value="DUF928"/>
</dbReference>
<dbReference type="HOGENOM" id="CLU_061545_3_0_3"/>
<gene>
    <name evidence="3" type="ordered locus">MAE_41030</name>
</gene>
<sequence length="249" mass="28281">MIKTYKKSITLSLLTLGLTLFPLIADAGYSPPPQQERAGDHSKSMGVRTGSNLTEEDYPLTIIAPQVYVGQTASVTPSFVWIVGNQNTDYEVDFRLFEFNEQGKIQQRGETLRFQQKGGIHNFSFPSNQTPLEVGKKYLWQVAIRQSPDVWMIQRAEFRVVEMPIFLSQQVANSLQKTEQAERYAENGLWYDALMTSLSSTHQGELNPQVANFIKSLVESEHLEPSEGVDAKIITRRNNTLIKLAEYYK</sequence>
<feature type="signal peptide" evidence="2">
    <location>
        <begin position="1"/>
        <end position="27"/>
    </location>
</feature>
<feature type="region of interest" description="Disordered" evidence="1">
    <location>
        <begin position="31"/>
        <end position="50"/>
    </location>
</feature>
<dbReference type="Pfam" id="PF06051">
    <property type="entry name" value="DUF928"/>
    <property type="match status" value="1"/>
</dbReference>
<dbReference type="EMBL" id="AP009552">
    <property type="protein sequence ID" value="BAG03925.1"/>
    <property type="molecule type" value="Genomic_DNA"/>
</dbReference>
<protein>
    <recommendedName>
        <fullName evidence="5">DUF928 domain-containing protein</fullName>
    </recommendedName>
</protein>
<dbReference type="RefSeq" id="WP_012266803.1">
    <property type="nucleotide sequence ID" value="NC_010296.1"/>
</dbReference>
<evidence type="ECO:0000256" key="1">
    <source>
        <dbReference type="SAM" id="MobiDB-lite"/>
    </source>
</evidence>
<accession>B0JR56</accession>
<dbReference type="Proteomes" id="UP000001510">
    <property type="component" value="Chromosome"/>
</dbReference>
<dbReference type="KEGG" id="mar:MAE_41030"/>
<feature type="chain" id="PRO_5002748945" description="DUF928 domain-containing protein" evidence="2">
    <location>
        <begin position="28"/>
        <end position="249"/>
    </location>
</feature>
<dbReference type="EnsemblBacteria" id="BAG03925">
    <property type="protein sequence ID" value="BAG03925"/>
    <property type="gene ID" value="MAE_41030"/>
</dbReference>
<name>B0JR56_MICAN</name>
<proteinExistence type="predicted"/>
<dbReference type="STRING" id="449447.MAE_41030"/>
<keyword evidence="4" id="KW-1185">Reference proteome</keyword>
<evidence type="ECO:0000313" key="4">
    <source>
        <dbReference type="Proteomes" id="UP000001510"/>
    </source>
</evidence>
<organism evidence="3 4">
    <name type="scientific">Microcystis aeruginosa (strain NIES-843 / IAM M-2473)</name>
    <dbReference type="NCBI Taxonomy" id="449447"/>
    <lineage>
        <taxon>Bacteria</taxon>
        <taxon>Bacillati</taxon>
        <taxon>Cyanobacteriota</taxon>
        <taxon>Cyanophyceae</taxon>
        <taxon>Oscillatoriophycideae</taxon>
        <taxon>Chroococcales</taxon>
        <taxon>Microcystaceae</taxon>
        <taxon>Microcystis</taxon>
    </lineage>
</organism>
<reference evidence="3 4" key="1">
    <citation type="journal article" date="2007" name="DNA Res.">
        <title>Complete genomic structure of the bloom-forming toxic cyanobacterium Microcystis aeruginosa NIES-843.</title>
        <authorList>
            <person name="Kaneko T."/>
            <person name="Nakajima N."/>
            <person name="Okamoto S."/>
            <person name="Suzuki I."/>
            <person name="Tanabe Y."/>
            <person name="Tamaoki M."/>
            <person name="Nakamura Y."/>
            <person name="Kasai F."/>
            <person name="Watanabe A."/>
            <person name="Kawashima K."/>
            <person name="Kishida Y."/>
            <person name="Ono A."/>
            <person name="Shimizu Y."/>
            <person name="Takahashi C."/>
            <person name="Minami C."/>
            <person name="Fujishiro T."/>
            <person name="Kohara M."/>
            <person name="Katoh M."/>
            <person name="Nakazaki N."/>
            <person name="Nakayama S."/>
            <person name="Yamada M."/>
            <person name="Tabata S."/>
            <person name="Watanabe M.M."/>
        </authorList>
    </citation>
    <scope>NUCLEOTIDE SEQUENCE [LARGE SCALE GENOMIC DNA]</scope>
    <source>
        <strain evidence="4">NIES-843 / IAM M-247</strain>
    </source>
</reference>
<dbReference type="PATRIC" id="fig|449447.4.peg.3710"/>
<dbReference type="eggNOG" id="COG1388">
    <property type="taxonomic scope" value="Bacteria"/>
</dbReference>
<dbReference type="PaxDb" id="449447-MAE_41030"/>
<dbReference type="AlphaFoldDB" id="B0JR56"/>